<dbReference type="InterPro" id="IPR013216">
    <property type="entry name" value="Methyltransf_11"/>
</dbReference>
<dbReference type="Pfam" id="PF08241">
    <property type="entry name" value="Methyltransf_11"/>
    <property type="match status" value="1"/>
</dbReference>
<dbReference type="RefSeq" id="WP_380591207.1">
    <property type="nucleotide sequence ID" value="NZ_JBHSQJ010000237.1"/>
</dbReference>
<name>A0ABW1GE35_9ACTN</name>
<evidence type="ECO:0000313" key="2">
    <source>
        <dbReference type="EMBL" id="MFC5911736.1"/>
    </source>
</evidence>
<keyword evidence="2" id="KW-0808">Transferase</keyword>
<dbReference type="EMBL" id="JBHSQJ010000237">
    <property type="protein sequence ID" value="MFC5911736.1"/>
    <property type="molecule type" value="Genomic_DNA"/>
</dbReference>
<dbReference type="GO" id="GO:0008168">
    <property type="term" value="F:methyltransferase activity"/>
    <property type="evidence" value="ECO:0007669"/>
    <property type="project" value="UniProtKB-KW"/>
</dbReference>
<gene>
    <name evidence="2" type="ORF">ACFP3V_31590</name>
</gene>
<dbReference type="SUPFAM" id="SSF53335">
    <property type="entry name" value="S-adenosyl-L-methionine-dependent methyltransferases"/>
    <property type="match status" value="1"/>
</dbReference>
<proteinExistence type="predicted"/>
<keyword evidence="3" id="KW-1185">Reference proteome</keyword>
<dbReference type="GO" id="GO:0032259">
    <property type="term" value="P:methylation"/>
    <property type="evidence" value="ECO:0007669"/>
    <property type="project" value="UniProtKB-KW"/>
</dbReference>
<dbReference type="CDD" id="cd02440">
    <property type="entry name" value="AdoMet_MTases"/>
    <property type="match status" value="1"/>
</dbReference>
<accession>A0ABW1GE35</accession>
<comment type="caution">
    <text evidence="2">The sequence shown here is derived from an EMBL/GenBank/DDBJ whole genome shotgun (WGS) entry which is preliminary data.</text>
</comment>
<organism evidence="2 3">
    <name type="scientific">Streptacidiphilus monticola</name>
    <dbReference type="NCBI Taxonomy" id="2161674"/>
    <lineage>
        <taxon>Bacteria</taxon>
        <taxon>Bacillati</taxon>
        <taxon>Actinomycetota</taxon>
        <taxon>Actinomycetes</taxon>
        <taxon>Kitasatosporales</taxon>
        <taxon>Streptomycetaceae</taxon>
        <taxon>Streptacidiphilus</taxon>
    </lineage>
</organism>
<dbReference type="InterPro" id="IPR029063">
    <property type="entry name" value="SAM-dependent_MTases_sf"/>
</dbReference>
<protein>
    <submittedName>
        <fullName evidence="2">Class I SAM-dependent methyltransferase</fullName>
        <ecNumber evidence="2">2.1.1.-</ecNumber>
    </submittedName>
</protein>
<sequence length="246" mass="26347">MTSSGYDAGTAAAYREAREIPREGLPAWRQAIAEEAGLAPGMTVLDVGAGTGAFATAFHDWFGVRVVAVEPAVAMRELIPAHPAVEVREGRAEALPVADASADAAWLGSVVHHLDDLAAAARELRRALRPGAPVLIRNSFPGRSERDLRIRFFPETAESVAGYPTVDEVTTAFATAGFRRTALRALPQQSAPTLADFARRLRREADTKLRALDDAAYARGLARLHAAASASPEEPATSWMDLLVLR</sequence>
<evidence type="ECO:0000259" key="1">
    <source>
        <dbReference type="Pfam" id="PF08241"/>
    </source>
</evidence>
<dbReference type="Proteomes" id="UP001596174">
    <property type="component" value="Unassembled WGS sequence"/>
</dbReference>
<keyword evidence="2" id="KW-0489">Methyltransferase</keyword>
<feature type="domain" description="Methyltransferase type 11" evidence="1">
    <location>
        <begin position="45"/>
        <end position="134"/>
    </location>
</feature>
<dbReference type="Gene3D" id="3.40.50.150">
    <property type="entry name" value="Vaccinia Virus protein VP39"/>
    <property type="match status" value="1"/>
</dbReference>
<dbReference type="EC" id="2.1.1.-" evidence="2"/>
<reference evidence="3" key="1">
    <citation type="journal article" date="2019" name="Int. J. Syst. Evol. Microbiol.">
        <title>The Global Catalogue of Microorganisms (GCM) 10K type strain sequencing project: providing services to taxonomists for standard genome sequencing and annotation.</title>
        <authorList>
            <consortium name="The Broad Institute Genomics Platform"/>
            <consortium name="The Broad Institute Genome Sequencing Center for Infectious Disease"/>
            <person name="Wu L."/>
            <person name="Ma J."/>
        </authorList>
    </citation>
    <scope>NUCLEOTIDE SEQUENCE [LARGE SCALE GENOMIC DNA]</scope>
    <source>
        <strain evidence="3">JCM 4816</strain>
    </source>
</reference>
<evidence type="ECO:0000313" key="3">
    <source>
        <dbReference type="Proteomes" id="UP001596174"/>
    </source>
</evidence>
<dbReference type="PANTHER" id="PTHR43591">
    <property type="entry name" value="METHYLTRANSFERASE"/>
    <property type="match status" value="1"/>
</dbReference>